<dbReference type="PANTHER" id="PTHR30419:SF8">
    <property type="entry name" value="NITROGEN ASSIMILATION TRANSCRIPTIONAL ACTIVATOR-RELATED"/>
    <property type="match status" value="1"/>
</dbReference>
<comment type="similarity">
    <text evidence="1">Belongs to the LysR transcriptional regulatory family.</text>
</comment>
<comment type="caution">
    <text evidence="6">The sequence shown here is derived from an EMBL/GenBank/DDBJ whole genome shotgun (WGS) entry which is preliminary data.</text>
</comment>
<dbReference type="SUPFAM" id="SSF53850">
    <property type="entry name" value="Periplasmic binding protein-like II"/>
    <property type="match status" value="1"/>
</dbReference>
<keyword evidence="7" id="KW-1185">Reference proteome</keyword>
<evidence type="ECO:0000259" key="5">
    <source>
        <dbReference type="PROSITE" id="PS50931"/>
    </source>
</evidence>
<evidence type="ECO:0000256" key="4">
    <source>
        <dbReference type="ARBA" id="ARBA00023163"/>
    </source>
</evidence>
<dbReference type="AlphaFoldDB" id="A0A2N7UPZ1"/>
<dbReference type="Proteomes" id="UP000235547">
    <property type="component" value="Unassembled WGS sequence"/>
</dbReference>
<dbReference type="SUPFAM" id="SSF46785">
    <property type="entry name" value="Winged helix' DNA-binding domain"/>
    <property type="match status" value="1"/>
</dbReference>
<accession>A0A2N7UPZ1</accession>
<evidence type="ECO:0000313" key="6">
    <source>
        <dbReference type="EMBL" id="PMR82510.1"/>
    </source>
</evidence>
<protein>
    <submittedName>
        <fullName evidence="6">LysR family transcriptional regulator</fullName>
    </submittedName>
</protein>
<dbReference type="Gene3D" id="1.10.10.10">
    <property type="entry name" value="Winged helix-like DNA-binding domain superfamily/Winged helix DNA-binding domain"/>
    <property type="match status" value="1"/>
</dbReference>
<dbReference type="Gene3D" id="3.40.190.290">
    <property type="match status" value="1"/>
</dbReference>
<dbReference type="PRINTS" id="PR00039">
    <property type="entry name" value="HTHLYSR"/>
</dbReference>
<evidence type="ECO:0000256" key="2">
    <source>
        <dbReference type="ARBA" id="ARBA00023015"/>
    </source>
</evidence>
<dbReference type="GO" id="GO:0003700">
    <property type="term" value="F:DNA-binding transcription factor activity"/>
    <property type="evidence" value="ECO:0007669"/>
    <property type="project" value="InterPro"/>
</dbReference>
<dbReference type="EMBL" id="PNRG01000004">
    <property type="protein sequence ID" value="PMR82510.1"/>
    <property type="molecule type" value="Genomic_DNA"/>
</dbReference>
<reference evidence="6 7" key="1">
    <citation type="submission" date="2018-01" db="EMBL/GenBank/DDBJ databases">
        <title>Halomonas endophytica sp. nov., isolated from storage liquid in the stems of Populus euphratica.</title>
        <authorList>
            <person name="Chen C."/>
        </authorList>
    </citation>
    <scope>NUCLEOTIDE SEQUENCE [LARGE SCALE GENOMIC DNA]</scope>
    <source>
        <strain evidence="6 7">BZ-SZ-XJ27</strain>
    </source>
</reference>
<evidence type="ECO:0000256" key="1">
    <source>
        <dbReference type="ARBA" id="ARBA00009437"/>
    </source>
</evidence>
<keyword evidence="2" id="KW-0805">Transcription regulation</keyword>
<organism evidence="6 7">
    <name type="scientific">Halomonas urumqiensis</name>
    <dbReference type="NCBI Taxonomy" id="1684789"/>
    <lineage>
        <taxon>Bacteria</taxon>
        <taxon>Pseudomonadati</taxon>
        <taxon>Pseudomonadota</taxon>
        <taxon>Gammaproteobacteria</taxon>
        <taxon>Oceanospirillales</taxon>
        <taxon>Halomonadaceae</taxon>
        <taxon>Halomonas</taxon>
    </lineage>
</organism>
<evidence type="ECO:0000256" key="3">
    <source>
        <dbReference type="ARBA" id="ARBA00023125"/>
    </source>
</evidence>
<dbReference type="InterPro" id="IPR036388">
    <property type="entry name" value="WH-like_DNA-bd_sf"/>
</dbReference>
<dbReference type="PROSITE" id="PS50931">
    <property type="entry name" value="HTH_LYSR"/>
    <property type="match status" value="1"/>
</dbReference>
<proteinExistence type="inferred from homology"/>
<gene>
    <name evidence="6" type="ORF">C1H70_01970</name>
</gene>
<dbReference type="Pfam" id="PF00126">
    <property type="entry name" value="HTH_1"/>
    <property type="match status" value="1"/>
</dbReference>
<sequence length="304" mass="34403">MIPGNAMRYFLVAYQCGSFRAASEKLHVATSAISRQVKLLEDELGEPVFERGAGRKHLRLTAAGELLMNYIRNTESEMRRMRSEIDALKGMRRGQVSLGVPESFVRDFLPETLAAFQKLYPNITYSVHVSGTPELLEMLARDELDFALSFNPQPMSDINHIFEMLLPTCVLAHVSHPLASKKSVRLSDCAEYDIAMPDKSVSAKVVYDQMFSDSRIEPRSLLTSNSYELLRSVAMQGLSIAVVNNHISNKTSPDMQYRYIPFDDPRVKPQRLTCCIRHGRNLPVTALTLIEFMKKSLLRLENSK</sequence>
<feature type="domain" description="HTH lysR-type" evidence="5">
    <location>
        <begin position="1"/>
        <end position="61"/>
    </location>
</feature>
<keyword evidence="4" id="KW-0804">Transcription</keyword>
<dbReference type="OrthoDB" id="8839922at2"/>
<dbReference type="CDD" id="cd05466">
    <property type="entry name" value="PBP2_LTTR_substrate"/>
    <property type="match status" value="1"/>
</dbReference>
<dbReference type="InterPro" id="IPR000847">
    <property type="entry name" value="LysR_HTH_N"/>
</dbReference>
<keyword evidence="3" id="KW-0238">DNA-binding</keyword>
<evidence type="ECO:0000313" key="7">
    <source>
        <dbReference type="Proteomes" id="UP000235547"/>
    </source>
</evidence>
<dbReference type="InterPro" id="IPR036390">
    <property type="entry name" value="WH_DNA-bd_sf"/>
</dbReference>
<dbReference type="Pfam" id="PF03466">
    <property type="entry name" value="LysR_substrate"/>
    <property type="match status" value="1"/>
</dbReference>
<name>A0A2N7UPZ1_9GAMM</name>
<dbReference type="GO" id="GO:0003677">
    <property type="term" value="F:DNA binding"/>
    <property type="evidence" value="ECO:0007669"/>
    <property type="project" value="UniProtKB-KW"/>
</dbReference>
<dbReference type="InterPro" id="IPR005119">
    <property type="entry name" value="LysR_subst-bd"/>
</dbReference>
<dbReference type="PANTHER" id="PTHR30419">
    <property type="entry name" value="HTH-TYPE TRANSCRIPTIONAL REGULATOR YBHD"/>
    <property type="match status" value="1"/>
</dbReference>
<dbReference type="InterPro" id="IPR050950">
    <property type="entry name" value="HTH-type_LysR_regulators"/>
</dbReference>
<dbReference type="GO" id="GO:0005829">
    <property type="term" value="C:cytosol"/>
    <property type="evidence" value="ECO:0007669"/>
    <property type="project" value="TreeGrafter"/>
</dbReference>